<dbReference type="GO" id="GO:0006891">
    <property type="term" value="P:intra-Golgi vesicle-mediated transport"/>
    <property type="evidence" value="ECO:0007669"/>
    <property type="project" value="InterPro"/>
</dbReference>
<evidence type="ECO:0000313" key="3">
    <source>
        <dbReference type="Proteomes" id="UP000812966"/>
    </source>
</evidence>
<dbReference type="OrthoDB" id="24630at2759"/>
<dbReference type="PANTHER" id="PTHR28159:SF1">
    <property type="entry name" value="TRAFFICKING PROTEIN PARTICLE COMPLEX II-SPECIFIC SUBUNIT 65"/>
    <property type="match status" value="1"/>
</dbReference>
<dbReference type="GO" id="GO:1990071">
    <property type="term" value="C:TRAPPII protein complex"/>
    <property type="evidence" value="ECO:0007669"/>
    <property type="project" value="InterPro"/>
</dbReference>
<dbReference type="EMBL" id="JABELV010000312">
    <property type="protein sequence ID" value="KAG7527363.1"/>
    <property type="molecule type" value="Genomic_DNA"/>
</dbReference>
<name>A0A8K0NK24_9TREE</name>
<gene>
    <name evidence="2" type="ORF">FFLO_07008</name>
</gene>
<feature type="compositionally biased region" description="Low complexity" evidence="1">
    <location>
        <begin position="461"/>
        <end position="471"/>
    </location>
</feature>
<reference evidence="2" key="1">
    <citation type="submission" date="2020-04" db="EMBL/GenBank/DDBJ databases">
        <title>Analysis of mating type loci in Filobasidium floriforme.</title>
        <authorList>
            <person name="Nowrousian M."/>
        </authorList>
    </citation>
    <scope>NUCLEOTIDE SEQUENCE</scope>
    <source>
        <strain evidence="2">CBS 6242</strain>
    </source>
</reference>
<feature type="region of interest" description="Disordered" evidence="1">
    <location>
        <begin position="298"/>
        <end position="331"/>
    </location>
</feature>
<feature type="region of interest" description="Disordered" evidence="1">
    <location>
        <begin position="363"/>
        <end position="385"/>
    </location>
</feature>
<dbReference type="AlphaFoldDB" id="A0A8K0NK24"/>
<comment type="caution">
    <text evidence="2">The sequence shown here is derived from an EMBL/GenBank/DDBJ whole genome shotgun (WGS) entry which is preliminary data.</text>
</comment>
<organism evidence="2 3">
    <name type="scientific">Filobasidium floriforme</name>
    <dbReference type="NCBI Taxonomy" id="5210"/>
    <lineage>
        <taxon>Eukaryota</taxon>
        <taxon>Fungi</taxon>
        <taxon>Dikarya</taxon>
        <taxon>Basidiomycota</taxon>
        <taxon>Agaricomycotina</taxon>
        <taxon>Tremellomycetes</taxon>
        <taxon>Filobasidiales</taxon>
        <taxon>Filobasidiaceae</taxon>
        <taxon>Filobasidium</taxon>
    </lineage>
</organism>
<feature type="compositionally biased region" description="Low complexity" evidence="1">
    <location>
        <begin position="363"/>
        <end position="375"/>
    </location>
</feature>
<keyword evidence="3" id="KW-1185">Reference proteome</keyword>
<feature type="compositionally biased region" description="Low complexity" evidence="1">
    <location>
        <begin position="305"/>
        <end position="314"/>
    </location>
</feature>
<feature type="region of interest" description="Disordered" evidence="1">
    <location>
        <begin position="446"/>
        <end position="472"/>
    </location>
</feature>
<sequence length="796" mass="85680">MDIPLVFEQTEFSIHVPHVPGNLDPPSDQAERETWVQGLVKSQGERETCFYDEKLIYICKLSYRAGPLVQGDWQTAIGHVCHSVKLTATCSFIPSQPAHRPVTTFSDRRRSVLPLQPTHNHSIDTTTSNSSVGSGLAVNLALPPTTPNPQPGVQQRYAQYANIDGVMVWDGPVSLSSAVPEPILIQDEQSRTMSAYFVAEVPLSFANVDMQHPLLALTCHATLRERDGSNYKPPSNLGLGILPDPNSSDPDAVQEVVVNVLGPEGEDVDLSGQEIVTIEKSQERDLFRGLAGGSGGLPWSRLHGSTSSASTSSSDRQLERTRSARSRSAKTSTTVLRKSFRAILPILSVLTVRMRTLPVACLPPASSSNISSSPSNGDGGLGRDQTLEGDLAATICIEIEAGQLEGKGESFEVEEVKVIAGRQGIDPTATGMDMNAKPRVRLALPTRSSAPQENGDFQGDSRSSSPQEQSSHFPFDVRLHDQHNLIYNVSASSMPNGIPSNGLPMEGGEIGGSWGSRSESVPLRIDVIGRVKRIKEKGRDRSSDKDAEVEMEYVNAAFSSTWNTVIELKTADRKNRTSTFRSISSSLPVNGRPTSIGSTIQGKSQSAMNVPASARMGPGSGKTQGSAPLPFHRDLVVTANIIGENEREFGSFGILSPSSDSSEPDEMRRGSEVACFEVFYVEITVLNASGRTVRLMISSGQSGRGQGAEEVEGVRRLISSGRASTAASASSPGPVVLLEDDVLLPPLLPRSCQATRIQCMALKAGTHPLPTLQLLDHERDLVADLKFDMYIRVTSV</sequence>
<proteinExistence type="predicted"/>
<evidence type="ECO:0000256" key="1">
    <source>
        <dbReference type="SAM" id="MobiDB-lite"/>
    </source>
</evidence>
<dbReference type="Proteomes" id="UP000812966">
    <property type="component" value="Unassembled WGS sequence"/>
</dbReference>
<protein>
    <submittedName>
        <fullName evidence="2">Uncharacterized protein</fullName>
    </submittedName>
</protein>
<accession>A0A8K0NK24</accession>
<evidence type="ECO:0000313" key="2">
    <source>
        <dbReference type="EMBL" id="KAG7527363.1"/>
    </source>
</evidence>
<dbReference type="InterPro" id="IPR024662">
    <property type="entry name" value="Trs65"/>
</dbReference>
<dbReference type="GO" id="GO:0005802">
    <property type="term" value="C:trans-Golgi network"/>
    <property type="evidence" value="ECO:0007669"/>
    <property type="project" value="TreeGrafter"/>
</dbReference>
<dbReference type="PANTHER" id="PTHR28159">
    <property type="entry name" value="TRAFFICKING PROTEIN PARTICLE COMPLEX II-SPECIFIC SUBUNIT 65"/>
    <property type="match status" value="1"/>
</dbReference>
<feature type="region of interest" description="Disordered" evidence="1">
    <location>
        <begin position="583"/>
        <end position="605"/>
    </location>
</feature>